<feature type="domain" description="VHS" evidence="10">
    <location>
        <begin position="18"/>
        <end position="146"/>
    </location>
</feature>
<dbReference type="InterPro" id="IPR050670">
    <property type="entry name" value="STAM"/>
</dbReference>
<dbReference type="WBParaSite" id="NBR_0001689101-mRNA-1">
    <property type="protein sequence ID" value="NBR_0001689101-mRNA-1"/>
    <property type="gene ID" value="NBR_0001689101"/>
</dbReference>
<dbReference type="FunFam" id="2.30.30.40:FF:000072">
    <property type="entry name" value="Unconventional Myosin IB"/>
    <property type="match status" value="1"/>
</dbReference>
<protein>
    <submittedName>
        <fullName evidence="13">Signal transducing adapter molecule 1 (inferred by orthology to a C. elegans protein)</fullName>
    </submittedName>
</protein>
<dbReference type="InterPro" id="IPR008942">
    <property type="entry name" value="ENTH_VHS"/>
</dbReference>
<dbReference type="Pfam" id="PF00018">
    <property type="entry name" value="SH3_1"/>
    <property type="match status" value="1"/>
</dbReference>
<reference evidence="13" key="1">
    <citation type="submission" date="2017-02" db="UniProtKB">
        <authorList>
            <consortium name="WormBaseParasite"/>
        </authorList>
    </citation>
    <scope>IDENTIFICATION</scope>
</reference>
<evidence type="ECO:0000259" key="10">
    <source>
        <dbReference type="PROSITE" id="PS50179"/>
    </source>
</evidence>
<evidence type="ECO:0000256" key="2">
    <source>
        <dbReference type="ARBA" id="ARBA00009666"/>
    </source>
</evidence>
<dbReference type="Gene3D" id="1.25.40.90">
    <property type="match status" value="1"/>
</dbReference>
<evidence type="ECO:0000313" key="13">
    <source>
        <dbReference type="WBParaSite" id="NBR_0001689101-mRNA-1"/>
    </source>
</evidence>
<reference evidence="11 12" key="2">
    <citation type="submission" date="2018-11" db="EMBL/GenBank/DDBJ databases">
        <authorList>
            <consortium name="Pathogen Informatics"/>
        </authorList>
    </citation>
    <scope>NUCLEOTIDE SEQUENCE [LARGE SCALE GENOMIC DNA]</scope>
</reference>
<dbReference type="SMART" id="SM00288">
    <property type="entry name" value="VHS"/>
    <property type="match status" value="1"/>
</dbReference>
<feature type="region of interest" description="Disordered" evidence="8">
    <location>
        <begin position="376"/>
        <end position="402"/>
    </location>
</feature>
<evidence type="ECO:0000259" key="9">
    <source>
        <dbReference type="PROSITE" id="PS50002"/>
    </source>
</evidence>
<evidence type="ECO:0000313" key="12">
    <source>
        <dbReference type="Proteomes" id="UP000271162"/>
    </source>
</evidence>
<evidence type="ECO:0000256" key="1">
    <source>
        <dbReference type="ARBA" id="ARBA00004177"/>
    </source>
</evidence>
<comment type="similarity">
    <text evidence="2">Belongs to the STAM family.</text>
</comment>
<dbReference type="PRINTS" id="PR00499">
    <property type="entry name" value="P67PHOX"/>
</dbReference>
<gene>
    <name evidence="11" type="ORF">NBR_LOCUS16892</name>
</gene>
<evidence type="ECO:0000256" key="8">
    <source>
        <dbReference type="SAM" id="MobiDB-lite"/>
    </source>
</evidence>
<keyword evidence="6" id="KW-0653">Protein transport</keyword>
<feature type="domain" description="SH3" evidence="9">
    <location>
        <begin position="207"/>
        <end position="266"/>
    </location>
</feature>
<dbReference type="EMBL" id="UYSL01022446">
    <property type="protein sequence ID" value="VDL80487.1"/>
    <property type="molecule type" value="Genomic_DNA"/>
</dbReference>
<dbReference type="CDD" id="cd03568">
    <property type="entry name" value="VHS_STAM"/>
    <property type="match status" value="1"/>
</dbReference>
<dbReference type="SUPFAM" id="SSF48464">
    <property type="entry name" value="ENTH/VHS domain"/>
    <property type="match status" value="1"/>
</dbReference>
<keyword evidence="5" id="KW-0967">Endosome</keyword>
<dbReference type="GO" id="GO:0043328">
    <property type="term" value="P:protein transport to vacuole involved in ubiquitin-dependent protein catabolic process via the multivesicular body sorting pathway"/>
    <property type="evidence" value="ECO:0007669"/>
    <property type="project" value="TreeGrafter"/>
</dbReference>
<keyword evidence="12" id="KW-1185">Reference proteome</keyword>
<dbReference type="Proteomes" id="UP000271162">
    <property type="component" value="Unassembled WGS sequence"/>
</dbReference>
<keyword evidence="3 7" id="KW-0728">SH3 domain</keyword>
<name>A0A0N4YIY1_NIPBR</name>
<dbReference type="PANTHER" id="PTHR45929:SF3">
    <property type="entry name" value="JAK PATHWAY SIGNAL TRANSDUCTION ADAPTOR MOLECULE"/>
    <property type="match status" value="1"/>
</dbReference>
<dbReference type="Pfam" id="PF00790">
    <property type="entry name" value="VHS"/>
    <property type="match status" value="1"/>
</dbReference>
<dbReference type="InterPro" id="IPR002014">
    <property type="entry name" value="VHS_dom"/>
</dbReference>
<evidence type="ECO:0000256" key="4">
    <source>
        <dbReference type="ARBA" id="ARBA00022448"/>
    </source>
</evidence>
<dbReference type="STRING" id="27835.A0A0N4YIY1"/>
<keyword evidence="4" id="KW-0813">Transport</keyword>
<dbReference type="PANTHER" id="PTHR45929">
    <property type="entry name" value="JAK PATHWAY SIGNAL TRANSDUCTION ADAPTOR MOLECULE"/>
    <property type="match status" value="1"/>
</dbReference>
<dbReference type="InterPro" id="IPR003903">
    <property type="entry name" value="UIM_dom"/>
</dbReference>
<feature type="compositionally biased region" description="Low complexity" evidence="8">
    <location>
        <begin position="381"/>
        <end position="399"/>
    </location>
</feature>
<evidence type="ECO:0000313" key="11">
    <source>
        <dbReference type="EMBL" id="VDL80487.1"/>
    </source>
</evidence>
<dbReference type="Gene3D" id="1.20.5.1940">
    <property type="match status" value="1"/>
</dbReference>
<dbReference type="PROSITE" id="PS50330">
    <property type="entry name" value="UIM"/>
    <property type="match status" value="1"/>
</dbReference>
<dbReference type="AlphaFoldDB" id="A0A0N4YIY1"/>
<dbReference type="Gene3D" id="2.30.30.40">
    <property type="entry name" value="SH3 Domains"/>
    <property type="match status" value="1"/>
</dbReference>
<dbReference type="OMA" id="CNTSEDW"/>
<dbReference type="GO" id="GO:0035091">
    <property type="term" value="F:phosphatidylinositol binding"/>
    <property type="evidence" value="ECO:0007669"/>
    <property type="project" value="InterPro"/>
</dbReference>
<sequence>MGLFGDSSSPFDECIDKVTAEHLTTENWAMILDVCDKVNSDPRAPKNALLSIRKRLNHRDPHVVLLALSVLDSCWSNCGPAFRKEVSSASFISELQSKATHSTRLVAEKTRLMIQKWVENECKSDASLSLVVTLYKNLVADGYSFSTNEPKKKSDVTRAIEAEEEDALAKAIALSLQEADKAPKTNKLYQSLNASYPASSNGTSNKTAERTVRALYDFEAAEDNELSFVSGDLITVTDDSNPNWWCGRIGVQQGLFPSSFVTSDLSEVKPEPVATAKVAAAAPTATIDESVLLRCIQMLEDCDPTGETPDPPELASVEQASRAQGPLINARLAAIDAQVNALSKVDMAIRDVLALYDQAVQKAHYQASMYQPPPTMTAPGVAPQQNAAMPPNAAVNYPPSSSQVQTVYQPQYAGAPQTLPAPNQHQQQPLPDTQGMYTHYAVAPQPEYQQQPQVQQEWNAVQHHIQNY</sequence>
<dbReference type="PROSITE" id="PS50179">
    <property type="entry name" value="VHS"/>
    <property type="match status" value="1"/>
</dbReference>
<proteinExistence type="inferred from homology"/>
<comment type="subcellular location">
    <subcellularLocation>
        <location evidence="1">Endosome</location>
    </subcellularLocation>
</comment>
<dbReference type="GO" id="GO:0043130">
    <property type="term" value="F:ubiquitin binding"/>
    <property type="evidence" value="ECO:0007669"/>
    <property type="project" value="InterPro"/>
</dbReference>
<evidence type="ECO:0000256" key="3">
    <source>
        <dbReference type="ARBA" id="ARBA00022443"/>
    </source>
</evidence>
<dbReference type="PROSITE" id="PS50002">
    <property type="entry name" value="SH3"/>
    <property type="match status" value="1"/>
</dbReference>
<evidence type="ECO:0000256" key="5">
    <source>
        <dbReference type="ARBA" id="ARBA00022753"/>
    </source>
</evidence>
<evidence type="ECO:0000256" key="7">
    <source>
        <dbReference type="PROSITE-ProRule" id="PRU00192"/>
    </source>
</evidence>
<dbReference type="GO" id="GO:0033565">
    <property type="term" value="C:ESCRT-0 complex"/>
    <property type="evidence" value="ECO:0007669"/>
    <property type="project" value="TreeGrafter"/>
</dbReference>
<evidence type="ECO:0000256" key="6">
    <source>
        <dbReference type="ARBA" id="ARBA00022927"/>
    </source>
</evidence>
<accession>A0A0N4YIY1</accession>
<dbReference type="InterPro" id="IPR036028">
    <property type="entry name" value="SH3-like_dom_sf"/>
</dbReference>
<dbReference type="InterPro" id="IPR001452">
    <property type="entry name" value="SH3_domain"/>
</dbReference>
<dbReference type="SMART" id="SM00326">
    <property type="entry name" value="SH3"/>
    <property type="match status" value="1"/>
</dbReference>
<dbReference type="SUPFAM" id="SSF50044">
    <property type="entry name" value="SH3-domain"/>
    <property type="match status" value="1"/>
</dbReference>
<organism evidence="13">
    <name type="scientific">Nippostrongylus brasiliensis</name>
    <name type="common">Rat hookworm</name>
    <dbReference type="NCBI Taxonomy" id="27835"/>
    <lineage>
        <taxon>Eukaryota</taxon>
        <taxon>Metazoa</taxon>
        <taxon>Ecdysozoa</taxon>
        <taxon>Nematoda</taxon>
        <taxon>Chromadorea</taxon>
        <taxon>Rhabditida</taxon>
        <taxon>Rhabditina</taxon>
        <taxon>Rhabditomorpha</taxon>
        <taxon>Strongyloidea</taxon>
        <taxon>Heligmosomidae</taxon>
        <taxon>Nippostrongylus</taxon>
    </lineage>
</organism>
<dbReference type="PRINTS" id="PR00452">
    <property type="entry name" value="SH3DOMAIN"/>
</dbReference>